<feature type="signal peptide" evidence="1">
    <location>
        <begin position="1"/>
        <end position="18"/>
    </location>
</feature>
<accession>A0ABR6PAG1</accession>
<dbReference type="RefSeq" id="WP_183220887.1">
    <property type="nucleotide sequence ID" value="NZ_CP123997.1"/>
</dbReference>
<comment type="caution">
    <text evidence="2">The sequence shown here is derived from an EMBL/GenBank/DDBJ whole genome shotgun (WGS) entry which is preliminary data.</text>
</comment>
<dbReference type="InterPro" id="IPR038353">
    <property type="entry name" value="Decorin-db_sf"/>
</dbReference>
<dbReference type="Pfam" id="PF02352">
    <property type="entry name" value="Decorin_bind"/>
    <property type="match status" value="1"/>
</dbReference>
<dbReference type="EMBL" id="JACHFG010000003">
    <property type="protein sequence ID" value="MBB6043258.1"/>
    <property type="molecule type" value="Genomic_DNA"/>
</dbReference>
<evidence type="ECO:0008006" key="4">
    <source>
        <dbReference type="Google" id="ProtNLM"/>
    </source>
</evidence>
<evidence type="ECO:0000313" key="3">
    <source>
        <dbReference type="Proteomes" id="UP000555838"/>
    </source>
</evidence>
<evidence type="ECO:0000313" key="2">
    <source>
        <dbReference type="EMBL" id="MBB6043258.1"/>
    </source>
</evidence>
<keyword evidence="1" id="KW-0732">Signal</keyword>
<dbReference type="InterPro" id="IPR053514">
    <property type="entry name" value="Decorin-Binding"/>
</dbReference>
<evidence type="ECO:0000256" key="1">
    <source>
        <dbReference type="SAM" id="SignalP"/>
    </source>
</evidence>
<sequence>MKKFNLTILALFVSMLIACNFGLPGDTKIAIESSSRDVKNKILQIKKDAGLKGVNFEAFTDSETGSKVSSGGSVIREAKVQAINEAKKFFKTIEEEALKLKENGNSSQFLAMFDIMLEVAESLEAIGIKGVKNSASEEAESNPINTFERLLEAKMKIENKLEDIKEKQKINNGDKKVIKANKRSKS</sequence>
<name>A0ABR6PAG1_9SPIR</name>
<proteinExistence type="predicted"/>
<dbReference type="Gene3D" id="1.20.1420.40">
    <property type="entry name" value="Decorin-binding protein"/>
    <property type="match status" value="1"/>
</dbReference>
<dbReference type="NCBIfam" id="NF033720">
    <property type="entry name" value="DbpB"/>
    <property type="match status" value="1"/>
</dbReference>
<dbReference type="InterPro" id="IPR003332">
    <property type="entry name" value="Decorin-bd"/>
</dbReference>
<dbReference type="PROSITE" id="PS51257">
    <property type="entry name" value="PROKAR_LIPOPROTEIN"/>
    <property type="match status" value="1"/>
</dbReference>
<reference evidence="2 3" key="1">
    <citation type="submission" date="2020-08" db="EMBL/GenBank/DDBJ databases">
        <title>Genomic Encyclopedia of Type Strains, Phase IV (KMG-IV): sequencing the most valuable type-strain genomes for metagenomic binning, comparative biology and taxonomic classification.</title>
        <authorList>
            <person name="Goeker M."/>
        </authorList>
    </citation>
    <scope>NUCLEOTIDE SEQUENCE [LARGE SCALE GENOMIC DNA]</scope>
    <source>
        <strain evidence="2 3">DSM 24625</strain>
    </source>
</reference>
<organism evidence="2 3">
    <name type="scientific">Borreliella yangtzensis</name>
    <dbReference type="NCBI Taxonomy" id="683292"/>
    <lineage>
        <taxon>Bacteria</taxon>
        <taxon>Pseudomonadati</taxon>
        <taxon>Spirochaetota</taxon>
        <taxon>Spirochaetia</taxon>
        <taxon>Spirochaetales</taxon>
        <taxon>Borreliaceae</taxon>
        <taxon>Borreliella</taxon>
    </lineage>
</organism>
<feature type="chain" id="PRO_5045086746" description="Decorin binding protein A" evidence="1">
    <location>
        <begin position="19"/>
        <end position="186"/>
    </location>
</feature>
<dbReference type="Proteomes" id="UP000555838">
    <property type="component" value="Unassembled WGS sequence"/>
</dbReference>
<protein>
    <recommendedName>
        <fullName evidence="4">Decorin binding protein A</fullName>
    </recommendedName>
</protein>
<gene>
    <name evidence="2" type="ORF">HNP68_000880</name>
</gene>
<keyword evidence="3" id="KW-1185">Reference proteome</keyword>